<accession>A0A8S1P8F0</accession>
<evidence type="ECO:0000313" key="3">
    <source>
        <dbReference type="Proteomes" id="UP000692954"/>
    </source>
</evidence>
<evidence type="ECO:0000256" key="1">
    <source>
        <dbReference type="SAM" id="MobiDB-lite"/>
    </source>
</evidence>
<dbReference type="Proteomes" id="UP000692954">
    <property type="component" value="Unassembled WGS sequence"/>
</dbReference>
<evidence type="ECO:0000313" key="2">
    <source>
        <dbReference type="EMBL" id="CAD8099447.1"/>
    </source>
</evidence>
<protein>
    <submittedName>
        <fullName evidence="2">Uncharacterized protein</fullName>
    </submittedName>
</protein>
<name>A0A8S1P8F0_9CILI</name>
<dbReference type="OrthoDB" id="10346461at2759"/>
<gene>
    <name evidence="2" type="ORF">PSON_ATCC_30995.1.T0720016</name>
</gene>
<organism evidence="2 3">
    <name type="scientific">Paramecium sonneborni</name>
    <dbReference type="NCBI Taxonomy" id="65129"/>
    <lineage>
        <taxon>Eukaryota</taxon>
        <taxon>Sar</taxon>
        <taxon>Alveolata</taxon>
        <taxon>Ciliophora</taxon>
        <taxon>Intramacronucleata</taxon>
        <taxon>Oligohymenophorea</taxon>
        <taxon>Peniculida</taxon>
        <taxon>Parameciidae</taxon>
        <taxon>Paramecium</taxon>
    </lineage>
</organism>
<comment type="caution">
    <text evidence="2">The sequence shown here is derived from an EMBL/GenBank/DDBJ whole genome shotgun (WGS) entry which is preliminary data.</text>
</comment>
<feature type="compositionally biased region" description="Polar residues" evidence="1">
    <location>
        <begin position="1"/>
        <end position="12"/>
    </location>
</feature>
<dbReference type="AlphaFoldDB" id="A0A8S1P8F0"/>
<proteinExistence type="predicted"/>
<dbReference type="EMBL" id="CAJJDN010000072">
    <property type="protein sequence ID" value="CAD8099447.1"/>
    <property type="molecule type" value="Genomic_DNA"/>
</dbReference>
<sequence>MNQIQKAQQHPVQLTDEEKRQQQKKYYDTLENTNKTLKEENQKFKSDIQKLQEENKKLSEDLNKLNYVYNENIQKLSNLQQQQQVLATQSYQLKQQEQKLQDNEKEITHLKKKKEEYEKEIQKLQFNQQIWGDLKKEQEKLQQELTNYQKKIQNFNDTNSQIVKLIKQWDFKKNNSQTALVQECQNLLNLKDQVQQKDKNTFKCCKGENIIIGCQQKKCFYHLNCIDQQLIMNEEIKISNCACGDPFSYNILRKSNQVLAKYKLEQILERQVADLLLKYQKEKGYTFYKCPNLFCNFQWLNKSAENSLNIGQISYCLNCQVKVHSEIETE</sequence>
<keyword evidence="3" id="KW-1185">Reference proteome</keyword>
<feature type="region of interest" description="Disordered" evidence="1">
    <location>
        <begin position="1"/>
        <end position="22"/>
    </location>
</feature>
<reference evidence="2" key="1">
    <citation type="submission" date="2021-01" db="EMBL/GenBank/DDBJ databases">
        <authorList>
            <consortium name="Genoscope - CEA"/>
            <person name="William W."/>
        </authorList>
    </citation>
    <scope>NUCLEOTIDE SEQUENCE</scope>
</reference>